<gene>
    <name evidence="2" type="ORF">B0I33_102393</name>
</gene>
<evidence type="ECO:0000313" key="3">
    <source>
        <dbReference type="Proteomes" id="UP000238362"/>
    </source>
</evidence>
<dbReference type="AlphaFoldDB" id="A0A2T0M0Z5"/>
<feature type="transmembrane region" description="Helical" evidence="1">
    <location>
        <begin position="16"/>
        <end position="33"/>
    </location>
</feature>
<keyword evidence="1" id="KW-0472">Membrane</keyword>
<feature type="transmembrane region" description="Helical" evidence="1">
    <location>
        <begin position="40"/>
        <end position="60"/>
    </location>
</feature>
<dbReference type="Proteomes" id="UP000238362">
    <property type="component" value="Unassembled WGS sequence"/>
</dbReference>
<organism evidence="2 3">
    <name type="scientific">Prauserella shujinwangii</name>
    <dbReference type="NCBI Taxonomy" id="1453103"/>
    <lineage>
        <taxon>Bacteria</taxon>
        <taxon>Bacillati</taxon>
        <taxon>Actinomycetota</taxon>
        <taxon>Actinomycetes</taxon>
        <taxon>Pseudonocardiales</taxon>
        <taxon>Pseudonocardiaceae</taxon>
        <taxon>Prauserella</taxon>
    </lineage>
</organism>
<evidence type="ECO:0000313" key="2">
    <source>
        <dbReference type="EMBL" id="PRX50274.1"/>
    </source>
</evidence>
<sequence>MGDVVRRNGFDPGREPVLLTATVLAVVLVLWLGARSPRRLGGVVLLAVPFSTLGFAATSAPDLLERMLLPLGF</sequence>
<accession>A0A2T0M0Z5</accession>
<protein>
    <submittedName>
        <fullName evidence="2">Uncharacterized protein</fullName>
    </submittedName>
</protein>
<keyword evidence="1" id="KW-0812">Transmembrane</keyword>
<name>A0A2T0M0Z5_9PSEU</name>
<keyword evidence="1" id="KW-1133">Transmembrane helix</keyword>
<evidence type="ECO:0000256" key="1">
    <source>
        <dbReference type="SAM" id="Phobius"/>
    </source>
</evidence>
<comment type="caution">
    <text evidence="2">The sequence shown here is derived from an EMBL/GenBank/DDBJ whole genome shotgun (WGS) entry which is preliminary data.</text>
</comment>
<keyword evidence="3" id="KW-1185">Reference proteome</keyword>
<proteinExistence type="predicted"/>
<dbReference type="EMBL" id="PVNH01000002">
    <property type="protein sequence ID" value="PRX50274.1"/>
    <property type="molecule type" value="Genomic_DNA"/>
</dbReference>
<reference evidence="2 3" key="1">
    <citation type="submission" date="2018-03" db="EMBL/GenBank/DDBJ databases">
        <title>Genomic Encyclopedia of Type Strains, Phase III (KMG-III): the genomes of soil and plant-associated and newly described type strains.</title>
        <authorList>
            <person name="Whitman W."/>
        </authorList>
    </citation>
    <scope>NUCLEOTIDE SEQUENCE [LARGE SCALE GENOMIC DNA]</scope>
    <source>
        <strain evidence="2 3">CGMCC 4.7125</strain>
    </source>
</reference>